<evidence type="ECO:0000313" key="3">
    <source>
        <dbReference type="Proteomes" id="UP001458880"/>
    </source>
</evidence>
<feature type="compositionally biased region" description="Polar residues" evidence="1">
    <location>
        <begin position="143"/>
        <end position="156"/>
    </location>
</feature>
<organism evidence="2 3">
    <name type="scientific">Popillia japonica</name>
    <name type="common">Japanese beetle</name>
    <dbReference type="NCBI Taxonomy" id="7064"/>
    <lineage>
        <taxon>Eukaryota</taxon>
        <taxon>Metazoa</taxon>
        <taxon>Ecdysozoa</taxon>
        <taxon>Arthropoda</taxon>
        <taxon>Hexapoda</taxon>
        <taxon>Insecta</taxon>
        <taxon>Pterygota</taxon>
        <taxon>Neoptera</taxon>
        <taxon>Endopterygota</taxon>
        <taxon>Coleoptera</taxon>
        <taxon>Polyphaga</taxon>
        <taxon>Scarabaeiformia</taxon>
        <taxon>Scarabaeidae</taxon>
        <taxon>Rutelinae</taxon>
        <taxon>Popillia</taxon>
    </lineage>
</organism>
<accession>A0AAW1LVH0</accession>
<evidence type="ECO:0000313" key="2">
    <source>
        <dbReference type="EMBL" id="KAK9737896.1"/>
    </source>
</evidence>
<keyword evidence="3" id="KW-1185">Reference proteome</keyword>
<evidence type="ECO:0000256" key="1">
    <source>
        <dbReference type="SAM" id="MobiDB-lite"/>
    </source>
</evidence>
<dbReference type="EMBL" id="JASPKY010000094">
    <property type="protein sequence ID" value="KAK9737896.1"/>
    <property type="molecule type" value="Genomic_DNA"/>
</dbReference>
<feature type="region of interest" description="Disordered" evidence="1">
    <location>
        <begin position="136"/>
        <end position="156"/>
    </location>
</feature>
<sequence length="156" mass="17365">MYVLRGIRHFSFFMWKIINSMMEEIFIGNHGKSIKTEGDFIASDLYNHAPTDVQSGTEKADIQLSVTPATTEIVNPILKTPEKTTAHHYVEANSEIEDPKAVYFNTDMVASTSSNETKSPSFRDLIPVTIKKTAAPLRKRSVAHSTKFSGPNSSDN</sequence>
<dbReference type="Proteomes" id="UP001458880">
    <property type="component" value="Unassembled WGS sequence"/>
</dbReference>
<reference evidence="2 3" key="1">
    <citation type="journal article" date="2024" name="BMC Genomics">
        <title>De novo assembly and annotation of Popillia japonica's genome with initial clues to its potential as an invasive pest.</title>
        <authorList>
            <person name="Cucini C."/>
            <person name="Boschi S."/>
            <person name="Funari R."/>
            <person name="Cardaioli E."/>
            <person name="Iannotti N."/>
            <person name="Marturano G."/>
            <person name="Paoli F."/>
            <person name="Bruttini M."/>
            <person name="Carapelli A."/>
            <person name="Frati F."/>
            <person name="Nardi F."/>
        </authorList>
    </citation>
    <scope>NUCLEOTIDE SEQUENCE [LARGE SCALE GENOMIC DNA]</scope>
    <source>
        <strain evidence="2">DMR45628</strain>
    </source>
</reference>
<gene>
    <name evidence="2" type="ORF">QE152_g10323</name>
</gene>
<dbReference type="AlphaFoldDB" id="A0AAW1LVH0"/>
<proteinExistence type="predicted"/>
<name>A0AAW1LVH0_POPJA</name>
<protein>
    <submittedName>
        <fullName evidence="2">Uncharacterized protein</fullName>
    </submittedName>
</protein>
<comment type="caution">
    <text evidence="2">The sequence shown here is derived from an EMBL/GenBank/DDBJ whole genome shotgun (WGS) entry which is preliminary data.</text>
</comment>